<dbReference type="InterPro" id="IPR001867">
    <property type="entry name" value="OmpR/PhoB-type_DNA-bd"/>
</dbReference>
<dbReference type="SMART" id="SM00448">
    <property type="entry name" value="REC"/>
    <property type="match status" value="1"/>
</dbReference>
<organism evidence="10 11">
    <name type="scientific">Anaerovibrio slackiae</name>
    <dbReference type="NCBI Taxonomy" id="2652309"/>
    <lineage>
        <taxon>Bacteria</taxon>
        <taxon>Bacillati</taxon>
        <taxon>Bacillota</taxon>
        <taxon>Negativicutes</taxon>
        <taxon>Selenomonadales</taxon>
        <taxon>Selenomonadaceae</taxon>
        <taxon>Anaerovibrio</taxon>
    </lineage>
</organism>
<evidence type="ECO:0000256" key="3">
    <source>
        <dbReference type="ARBA" id="ARBA00023015"/>
    </source>
</evidence>
<dbReference type="GO" id="GO:0032993">
    <property type="term" value="C:protein-DNA complex"/>
    <property type="evidence" value="ECO:0007669"/>
    <property type="project" value="TreeGrafter"/>
</dbReference>
<dbReference type="Gene3D" id="6.10.250.690">
    <property type="match status" value="1"/>
</dbReference>
<evidence type="ECO:0000256" key="6">
    <source>
        <dbReference type="PROSITE-ProRule" id="PRU00169"/>
    </source>
</evidence>
<evidence type="ECO:0000256" key="5">
    <source>
        <dbReference type="ARBA" id="ARBA00023163"/>
    </source>
</evidence>
<evidence type="ECO:0000313" key="10">
    <source>
        <dbReference type="EMBL" id="MSU08656.1"/>
    </source>
</evidence>
<feature type="domain" description="OmpR/PhoB-type" evidence="9">
    <location>
        <begin position="132"/>
        <end position="228"/>
    </location>
</feature>
<dbReference type="InterPro" id="IPR001789">
    <property type="entry name" value="Sig_transdc_resp-reg_receiver"/>
</dbReference>
<evidence type="ECO:0000256" key="7">
    <source>
        <dbReference type="PROSITE-ProRule" id="PRU01091"/>
    </source>
</evidence>
<sequence>MIYCVEDDDSIRELMLYTLKASGFEGRGFSDAGELWQALEEAKSGRVPMPRLVMLDIMLPGEDGISILQKLRANAATARVPVIMATAKGTEYDKVKGLDLGADDYLAKPFGMMEMVSRIKAVLRRSEPKEAERTLFFGGVVIDLLQHTVTIDGKPVDMPLKEFELLKLFMENPGMAFSRDKLLSRIWDTDYMGESRTVDVHISSLRTRLGAWGSAIKTVRSVGYRLEVPHA</sequence>
<dbReference type="InterPro" id="IPR036388">
    <property type="entry name" value="WH-like_DNA-bd_sf"/>
</dbReference>
<keyword evidence="3" id="KW-0805">Transcription regulation</keyword>
<dbReference type="GeneID" id="96778587"/>
<dbReference type="SMART" id="SM00862">
    <property type="entry name" value="Trans_reg_C"/>
    <property type="match status" value="1"/>
</dbReference>
<keyword evidence="4 7" id="KW-0238">DNA-binding</keyword>
<name>A0A6I2UIV5_9FIRM</name>
<dbReference type="InterPro" id="IPR016032">
    <property type="entry name" value="Sig_transdc_resp-reg_C-effctor"/>
</dbReference>
<dbReference type="InterPro" id="IPR039420">
    <property type="entry name" value="WalR-like"/>
</dbReference>
<dbReference type="EMBL" id="VUNR01000010">
    <property type="protein sequence ID" value="MSU08656.1"/>
    <property type="molecule type" value="Genomic_DNA"/>
</dbReference>
<dbReference type="PANTHER" id="PTHR48111:SF1">
    <property type="entry name" value="TWO-COMPONENT RESPONSE REGULATOR ORR33"/>
    <property type="match status" value="1"/>
</dbReference>
<dbReference type="CDD" id="cd00383">
    <property type="entry name" value="trans_reg_C"/>
    <property type="match status" value="1"/>
</dbReference>
<evidence type="ECO:0000256" key="4">
    <source>
        <dbReference type="ARBA" id="ARBA00023125"/>
    </source>
</evidence>
<dbReference type="RefSeq" id="WP_154406816.1">
    <property type="nucleotide sequence ID" value="NZ_VUNR01000010.1"/>
</dbReference>
<feature type="domain" description="Response regulatory" evidence="8">
    <location>
        <begin position="1"/>
        <end position="123"/>
    </location>
</feature>
<dbReference type="Pfam" id="PF00486">
    <property type="entry name" value="Trans_reg_C"/>
    <property type="match status" value="1"/>
</dbReference>
<keyword evidence="5" id="KW-0804">Transcription</keyword>
<proteinExistence type="predicted"/>
<dbReference type="GO" id="GO:0005829">
    <property type="term" value="C:cytosol"/>
    <property type="evidence" value="ECO:0007669"/>
    <property type="project" value="TreeGrafter"/>
</dbReference>
<comment type="caution">
    <text evidence="10">The sequence shown here is derived from an EMBL/GenBank/DDBJ whole genome shotgun (WGS) entry which is preliminary data.</text>
</comment>
<dbReference type="Pfam" id="PF00072">
    <property type="entry name" value="Response_reg"/>
    <property type="match status" value="1"/>
</dbReference>
<keyword evidence="2" id="KW-0902">Two-component regulatory system</keyword>
<dbReference type="InterPro" id="IPR011006">
    <property type="entry name" value="CheY-like_superfamily"/>
</dbReference>
<dbReference type="GO" id="GO:0000156">
    <property type="term" value="F:phosphorelay response regulator activity"/>
    <property type="evidence" value="ECO:0007669"/>
    <property type="project" value="TreeGrafter"/>
</dbReference>
<protein>
    <submittedName>
        <fullName evidence="10">Response regulator transcription factor</fullName>
    </submittedName>
</protein>
<dbReference type="SUPFAM" id="SSF46894">
    <property type="entry name" value="C-terminal effector domain of the bipartite response regulators"/>
    <property type="match status" value="1"/>
</dbReference>
<evidence type="ECO:0000259" key="9">
    <source>
        <dbReference type="PROSITE" id="PS51755"/>
    </source>
</evidence>
<reference evidence="10 11" key="1">
    <citation type="submission" date="2019-08" db="EMBL/GenBank/DDBJ databases">
        <title>In-depth cultivation of the pig gut microbiome towards novel bacterial diversity and tailored functional studies.</title>
        <authorList>
            <person name="Wylensek D."/>
            <person name="Hitch T.C.A."/>
            <person name="Clavel T."/>
        </authorList>
    </citation>
    <scope>NUCLEOTIDE SEQUENCE [LARGE SCALE GENOMIC DNA]</scope>
    <source>
        <strain evidence="10 11">WCA-693-APC-5D-A</strain>
    </source>
</reference>
<dbReference type="PROSITE" id="PS50110">
    <property type="entry name" value="RESPONSE_REGULATORY"/>
    <property type="match status" value="1"/>
</dbReference>
<evidence type="ECO:0000256" key="1">
    <source>
        <dbReference type="ARBA" id="ARBA00022553"/>
    </source>
</evidence>
<evidence type="ECO:0000259" key="8">
    <source>
        <dbReference type="PROSITE" id="PS50110"/>
    </source>
</evidence>
<dbReference type="GO" id="GO:0006355">
    <property type="term" value="P:regulation of DNA-templated transcription"/>
    <property type="evidence" value="ECO:0007669"/>
    <property type="project" value="InterPro"/>
</dbReference>
<keyword evidence="1 6" id="KW-0597">Phosphoprotein</keyword>
<accession>A0A6I2UIV5</accession>
<dbReference type="FunFam" id="1.10.10.10:FF:000018">
    <property type="entry name" value="DNA-binding response regulator ResD"/>
    <property type="match status" value="1"/>
</dbReference>
<feature type="modified residue" description="4-aspartylphosphate" evidence="6">
    <location>
        <position position="56"/>
    </location>
</feature>
<dbReference type="AlphaFoldDB" id="A0A6I2UIV5"/>
<evidence type="ECO:0000256" key="2">
    <source>
        <dbReference type="ARBA" id="ARBA00023012"/>
    </source>
</evidence>
<dbReference type="PROSITE" id="PS51755">
    <property type="entry name" value="OMPR_PHOB"/>
    <property type="match status" value="1"/>
</dbReference>
<dbReference type="SUPFAM" id="SSF52172">
    <property type="entry name" value="CheY-like"/>
    <property type="match status" value="1"/>
</dbReference>
<dbReference type="Gene3D" id="1.10.10.10">
    <property type="entry name" value="Winged helix-like DNA-binding domain superfamily/Winged helix DNA-binding domain"/>
    <property type="match status" value="1"/>
</dbReference>
<dbReference type="GO" id="GO:0000976">
    <property type="term" value="F:transcription cis-regulatory region binding"/>
    <property type="evidence" value="ECO:0007669"/>
    <property type="project" value="TreeGrafter"/>
</dbReference>
<feature type="DNA-binding region" description="OmpR/PhoB-type" evidence="7">
    <location>
        <begin position="132"/>
        <end position="228"/>
    </location>
</feature>
<dbReference type="PANTHER" id="PTHR48111">
    <property type="entry name" value="REGULATOR OF RPOS"/>
    <property type="match status" value="1"/>
</dbReference>
<gene>
    <name evidence="10" type="ORF">FYJ84_06615</name>
</gene>
<dbReference type="Gene3D" id="3.40.50.2300">
    <property type="match status" value="1"/>
</dbReference>
<dbReference type="Proteomes" id="UP000433181">
    <property type="component" value="Unassembled WGS sequence"/>
</dbReference>
<keyword evidence="11" id="KW-1185">Reference proteome</keyword>
<evidence type="ECO:0000313" key="11">
    <source>
        <dbReference type="Proteomes" id="UP000433181"/>
    </source>
</evidence>